<dbReference type="GO" id="GO:0016787">
    <property type="term" value="F:hydrolase activity"/>
    <property type="evidence" value="ECO:0007669"/>
    <property type="project" value="UniProtKB-KW"/>
</dbReference>
<dbReference type="RefSeq" id="WP_150902498.1">
    <property type="nucleotide sequence ID" value="NZ_VTWT01000002.1"/>
</dbReference>
<dbReference type="PANTHER" id="PTHR43283:SF7">
    <property type="entry name" value="BETA-LACTAMASE-RELATED DOMAIN-CONTAINING PROTEIN"/>
    <property type="match status" value="1"/>
</dbReference>
<dbReference type="PANTHER" id="PTHR43283">
    <property type="entry name" value="BETA-LACTAMASE-RELATED"/>
    <property type="match status" value="1"/>
</dbReference>
<accession>A0A5N1J260</accession>
<gene>
    <name evidence="2" type="ORF">F0P94_03925</name>
</gene>
<protein>
    <submittedName>
        <fullName evidence="2">Serine hydrolase</fullName>
    </submittedName>
</protein>
<dbReference type="InterPro" id="IPR012338">
    <property type="entry name" value="Beta-lactam/transpept-like"/>
</dbReference>
<dbReference type="Gene3D" id="3.40.710.10">
    <property type="entry name" value="DD-peptidase/beta-lactamase superfamily"/>
    <property type="match status" value="1"/>
</dbReference>
<proteinExistence type="predicted"/>
<organism evidence="2 3">
    <name type="scientific">Adhaeribacter soli</name>
    <dbReference type="NCBI Taxonomy" id="2607655"/>
    <lineage>
        <taxon>Bacteria</taxon>
        <taxon>Pseudomonadati</taxon>
        <taxon>Bacteroidota</taxon>
        <taxon>Cytophagia</taxon>
        <taxon>Cytophagales</taxon>
        <taxon>Hymenobacteraceae</taxon>
        <taxon>Adhaeribacter</taxon>
    </lineage>
</organism>
<evidence type="ECO:0000313" key="3">
    <source>
        <dbReference type="Proteomes" id="UP000326570"/>
    </source>
</evidence>
<keyword evidence="2" id="KW-0378">Hydrolase</keyword>
<dbReference type="Pfam" id="PF00144">
    <property type="entry name" value="Beta-lactamase"/>
    <property type="match status" value="1"/>
</dbReference>
<dbReference type="Proteomes" id="UP000326570">
    <property type="component" value="Unassembled WGS sequence"/>
</dbReference>
<reference evidence="2 3" key="1">
    <citation type="submission" date="2019-09" db="EMBL/GenBank/DDBJ databases">
        <title>Genome sequence of Adhaeribacter sp. M2.</title>
        <authorList>
            <person name="Srinivasan S."/>
        </authorList>
    </citation>
    <scope>NUCLEOTIDE SEQUENCE [LARGE SCALE GENOMIC DNA]</scope>
    <source>
        <strain evidence="2 3">M2</strain>
    </source>
</reference>
<evidence type="ECO:0000313" key="2">
    <source>
        <dbReference type="EMBL" id="KAA9340586.1"/>
    </source>
</evidence>
<keyword evidence="3" id="KW-1185">Reference proteome</keyword>
<dbReference type="SUPFAM" id="SSF56601">
    <property type="entry name" value="beta-lactamase/transpeptidase-like"/>
    <property type="match status" value="1"/>
</dbReference>
<feature type="domain" description="Beta-lactamase-related" evidence="1">
    <location>
        <begin position="134"/>
        <end position="419"/>
    </location>
</feature>
<dbReference type="AlphaFoldDB" id="A0A5N1J260"/>
<sequence>MRQIHFLSKIEKGLFPVLVACLVTPNLQAQQHDFLSAKESDPIKMGWMQGFPTPKEKVLSVADGSFFSFPGLRYSVVHMREFLPTVNVSRGPDKPAPFTYELDPKIDALEFLPWGENKTMTWEQSLWKNYTDGILILHKGKIVYERYFGALTEKNVHAVMSLTKSFTGTLAAILVAEGRLDPNKLVSFYVPELKKSAFGDATVRQVMDMTTALKYSEDYADPKAELWDFSAAGNPFPKPKGYKGPVGYYAYLETVKKQGKHGEAFGYKTVNSDALGWIISKVTGKSVAQLLSENIWSKIGMEEDAYYQVDALGVPFAGGGLSAGLRDLGRFGQLILDMGKWHGKQIIPMAAVADIEKGGSKEAFAKSGHSGLKGWSYRDMWWITENADSAFAARGVHGQTIYIDPKAEMVLVRLASHPVAANSANDPYSLPAYQAVANYLMRKEK</sequence>
<name>A0A5N1J260_9BACT</name>
<dbReference type="InterPro" id="IPR001466">
    <property type="entry name" value="Beta-lactam-related"/>
</dbReference>
<comment type="caution">
    <text evidence="2">The sequence shown here is derived from an EMBL/GenBank/DDBJ whole genome shotgun (WGS) entry which is preliminary data.</text>
</comment>
<evidence type="ECO:0000259" key="1">
    <source>
        <dbReference type="Pfam" id="PF00144"/>
    </source>
</evidence>
<dbReference type="InterPro" id="IPR050789">
    <property type="entry name" value="Diverse_Enzym_Activities"/>
</dbReference>
<dbReference type="EMBL" id="VTWT01000002">
    <property type="protein sequence ID" value="KAA9340586.1"/>
    <property type="molecule type" value="Genomic_DNA"/>
</dbReference>